<dbReference type="InterPro" id="IPR027417">
    <property type="entry name" value="P-loop_NTPase"/>
</dbReference>
<dbReference type="GO" id="GO:0005524">
    <property type="term" value="F:ATP binding"/>
    <property type="evidence" value="ECO:0007669"/>
    <property type="project" value="UniProtKB-KW"/>
</dbReference>
<evidence type="ECO:0000256" key="4">
    <source>
        <dbReference type="ARBA" id="ARBA00022840"/>
    </source>
</evidence>
<dbReference type="STRING" id="2018661.A0A2A2L7H8"/>
<organism evidence="6 7">
    <name type="scientific">Diploscapter pachys</name>
    <dbReference type="NCBI Taxonomy" id="2018661"/>
    <lineage>
        <taxon>Eukaryota</taxon>
        <taxon>Metazoa</taxon>
        <taxon>Ecdysozoa</taxon>
        <taxon>Nematoda</taxon>
        <taxon>Chromadorea</taxon>
        <taxon>Rhabditida</taxon>
        <taxon>Rhabditina</taxon>
        <taxon>Rhabditomorpha</taxon>
        <taxon>Rhabditoidea</taxon>
        <taxon>Rhabditidae</taxon>
        <taxon>Diploscapter</taxon>
    </lineage>
</organism>
<dbReference type="GO" id="GO:0004386">
    <property type="term" value="F:helicase activity"/>
    <property type="evidence" value="ECO:0007669"/>
    <property type="project" value="UniProtKB-KW"/>
</dbReference>
<evidence type="ECO:0000313" key="6">
    <source>
        <dbReference type="EMBL" id="PAV82226.1"/>
    </source>
</evidence>
<dbReference type="Gene3D" id="3.40.50.300">
    <property type="entry name" value="P-loop containing nucleotide triphosphate hydrolases"/>
    <property type="match status" value="2"/>
</dbReference>
<sequence>MWTNVNANCGRMWTNAGRCGRICSNVMQIEGCLSQLPPEIPQRYREIGVSALYSWQNSLLLDLKQSDRNYLITTPPNTGKSLVADLLAFHYVSQPRKVCIVHSSFTLAKSRFRFLEPLWFKSGKKLVGFFEHHLRPLDDDWDGAVLVIEQMNLLFNEMVANKSLSKIGLIIIHEFHSFYDRSKGAEYECFLTKLKFYNSRNPQNQVRIICFGNYVPKSKELVEWLDAELYLMETYKKNIHRWVYFRDENSVYNMKTQRVVRYLDKLPPDSQGGVIRLALESINSGGQVIIYTASNHEANKMAKLFTTEFANLHSTKKSQYSAELEKRTEALRELRDGCARRLLKWDRMLVKTMAYGIGVYHTGLTQIERDIVEKAFRDDSLILLITTNQSSNLKLASARVLIVPSMTGENAVTRHTLLQVGARCTKVVDEQYGSASECELQFPLSCAFLMSSIIFSCSACTCIISLRRSLSASFCIRLI</sequence>
<evidence type="ECO:0000256" key="2">
    <source>
        <dbReference type="ARBA" id="ARBA00022801"/>
    </source>
</evidence>
<dbReference type="PANTHER" id="PTHR47961">
    <property type="entry name" value="DNA POLYMERASE THETA, PUTATIVE (AFU_ORTHOLOGUE AFUA_1G05260)-RELATED"/>
    <property type="match status" value="1"/>
</dbReference>
<reference evidence="6 7" key="1">
    <citation type="journal article" date="2017" name="Curr. Biol.">
        <title>Genome architecture and evolution of a unichromosomal asexual nematode.</title>
        <authorList>
            <person name="Fradin H."/>
            <person name="Zegar C."/>
            <person name="Gutwein M."/>
            <person name="Lucas J."/>
            <person name="Kovtun M."/>
            <person name="Corcoran D."/>
            <person name="Baugh L.R."/>
            <person name="Kiontke K."/>
            <person name="Gunsalus K."/>
            <person name="Fitch D.H."/>
            <person name="Piano F."/>
        </authorList>
    </citation>
    <scope>NUCLEOTIDE SEQUENCE [LARGE SCALE GENOMIC DNA]</scope>
    <source>
        <strain evidence="6">PF1309</strain>
    </source>
</reference>
<dbReference type="EMBL" id="LIAE01007073">
    <property type="protein sequence ID" value="PAV82226.1"/>
    <property type="molecule type" value="Genomic_DNA"/>
</dbReference>
<gene>
    <name evidence="6" type="ORF">WR25_21811</name>
</gene>
<evidence type="ECO:0000256" key="3">
    <source>
        <dbReference type="ARBA" id="ARBA00022806"/>
    </source>
</evidence>
<dbReference type="SUPFAM" id="SSF52540">
    <property type="entry name" value="P-loop containing nucleoside triphosphate hydrolases"/>
    <property type="match status" value="1"/>
</dbReference>
<dbReference type="Pfam" id="PF00270">
    <property type="entry name" value="DEAD"/>
    <property type="match status" value="1"/>
</dbReference>
<evidence type="ECO:0000259" key="5">
    <source>
        <dbReference type="Pfam" id="PF00270"/>
    </source>
</evidence>
<dbReference type="GO" id="GO:0016787">
    <property type="term" value="F:hydrolase activity"/>
    <property type="evidence" value="ECO:0007669"/>
    <property type="project" value="UniProtKB-KW"/>
</dbReference>
<feature type="domain" description="DEAD/DEAH-box helicase" evidence="5">
    <location>
        <begin position="62"/>
        <end position="211"/>
    </location>
</feature>
<dbReference type="GO" id="GO:0003676">
    <property type="term" value="F:nucleic acid binding"/>
    <property type="evidence" value="ECO:0007669"/>
    <property type="project" value="InterPro"/>
</dbReference>
<dbReference type="PANTHER" id="PTHR47961:SF6">
    <property type="entry name" value="DNA-DIRECTED DNA POLYMERASE"/>
    <property type="match status" value="1"/>
</dbReference>
<comment type="caution">
    <text evidence="6">The sequence shown here is derived from an EMBL/GenBank/DDBJ whole genome shotgun (WGS) entry which is preliminary data.</text>
</comment>
<name>A0A2A2L7H8_9BILA</name>
<accession>A0A2A2L7H8</accession>
<dbReference type="InterPro" id="IPR050474">
    <property type="entry name" value="Hel308_SKI2-like"/>
</dbReference>
<dbReference type="Proteomes" id="UP000218231">
    <property type="component" value="Unassembled WGS sequence"/>
</dbReference>
<protein>
    <recommendedName>
        <fullName evidence="5">DEAD/DEAH-box helicase domain-containing protein</fullName>
    </recommendedName>
</protein>
<proteinExistence type="predicted"/>
<keyword evidence="4" id="KW-0067">ATP-binding</keyword>
<keyword evidence="1" id="KW-0547">Nucleotide-binding</keyword>
<keyword evidence="3" id="KW-0347">Helicase</keyword>
<evidence type="ECO:0000313" key="7">
    <source>
        <dbReference type="Proteomes" id="UP000218231"/>
    </source>
</evidence>
<keyword evidence="7" id="KW-1185">Reference proteome</keyword>
<dbReference type="AlphaFoldDB" id="A0A2A2L7H8"/>
<evidence type="ECO:0000256" key="1">
    <source>
        <dbReference type="ARBA" id="ARBA00022741"/>
    </source>
</evidence>
<dbReference type="InterPro" id="IPR011545">
    <property type="entry name" value="DEAD/DEAH_box_helicase_dom"/>
</dbReference>
<keyword evidence="2" id="KW-0378">Hydrolase</keyword>